<feature type="non-terminal residue" evidence="4">
    <location>
        <position position="1444"/>
    </location>
</feature>
<dbReference type="Pfam" id="PF00616">
    <property type="entry name" value="RasGAP"/>
    <property type="match status" value="1"/>
</dbReference>
<dbReference type="InterPro" id="IPR001936">
    <property type="entry name" value="RasGAP_dom"/>
</dbReference>
<dbReference type="Proteomes" id="UP001148018">
    <property type="component" value="Unassembled WGS sequence"/>
</dbReference>
<evidence type="ECO:0000259" key="3">
    <source>
        <dbReference type="PROSITE" id="PS50018"/>
    </source>
</evidence>
<accession>A0A9Q0DMW4</accession>
<feature type="domain" description="Ras-GAP" evidence="3">
    <location>
        <begin position="1175"/>
        <end position="1370"/>
    </location>
</feature>
<protein>
    <recommendedName>
        <fullName evidence="3">Ras-GAP domain-containing protein</fullName>
    </recommendedName>
</protein>
<name>A0A9Q0DMW4_9TELE</name>
<dbReference type="InterPro" id="IPR023152">
    <property type="entry name" value="RasGAP_CS"/>
</dbReference>
<keyword evidence="1" id="KW-0343">GTPase activation</keyword>
<dbReference type="SUPFAM" id="SSF48350">
    <property type="entry name" value="GTPase activation domain, GAP"/>
    <property type="match status" value="1"/>
</dbReference>
<sequence>MIRGCCGTRSGPARIAFDPPELNMSRRLWAGGVGQGGHTVDRRKLPIKVGHQNTHTKISTEHNKECLINISKYKFSLVISGLTNILKTVNNMRIFGEAAEKNLYLSQLIILDTLDKCLAGQSKDCLRLDEAMLVKQLLPEICHFIHTYRDCHQHAAELRASASGVLFSLSCNNFNAVFSRISTRLQELTVLPEDTVDVHDIELMQYINVDCSKLKRLLQETVLKFKALKKPAQLAVINSLEKAFWNWVENYPDEFTMLYQKPQADMAEAAEKLFDLVDSFAESAKRKAAVWPLQIILLILCPEITQTISKDTVEDSKANKKQFVDNLRKALAGQGGSKQLMESAAVACVKLCKASTYINWEDHSVIFLLVQSIVMDLKALLFNPNKPFWRGTGSQNTDLDLMMDCFVSCFRINPHNNQQFKVCLAASSPSTFHFVLVNSLHRIITNSHLDWWPKIETVYCYSGELRFMFSDTLNRVMLGLNPHPPLRMTPSQTFKEKMTTSLKFKEKATELDTRSYKCLLLALVKLIHADPKLMLHNPVKQPAEIQCSTAELIKGLVQLVPLTNTTQLSQEAMEALLVLHQPDTIELWNPDTPMNTFWDISSQVLFLICRKLIGQQMINGPDVLKWLREILICRNKFLFKNKDHATLGSILPICRQAQTKLEVSLYMFLWSPDAEAVLVAMSCFRHLCEEADIRSAADEVPVQTILPNYSTFSELASVSNMMATGRSTLQKRVMALLRRIEHSTPGNIEAWEDTYSKWDQATKHILNFPKNKLDDMQQEWINMTGFLCALGGVCLQQLSTPGPITYSPPMGPMCERKHSMISVGTCDETPLSRFLDRLLSLLVCGHDRVGLHVRTNVKDLLGLELSPALYPMLFNKLRNSIGKFFDTQGPVPINDTNTQFVEQTIAIMKNLLDNYTEGSSEHLGQASIETMMLNLVRYVRVLGNLVHAIQIKTKLCQLVEVMMERRDDLSFCQEMKFRNKMVEYLTDWVMGTSNQAADDDIKCLTRDLDQASMEAVVSLLAGLPLQPEEGDGVELMEAKSQLFLKYFTLFMNLLNDCSEVEDEGQSVGGRKRGMSRRLASLRHCTVLAMSNLLNANVDSGLMHSIGLGYHKDLQTRATFMEVLTKILQQGTEFDTLAETVLADRFERLVELVTMMGDQGELPIAMALANVVPGSQWDELARVLVTLFDSRHLLYQLLWNMFSKEVELADSMQTLFRGNSLASKIMTFCFKVYGAAYLQKLLDPLLDPGESLEENQGNLLEITEQFFQAIIGSSSEFPPQLRSVCHCLYQATCHSLLNKASVKEKKESKKAVVSQRFPQNSIGAVGSAMFLRFVNPAIVSPYEAGILDKKPLPRIERGLKLMSKILQSIANHVLFTKEEHMRPFNDFVKCNFDAARRFFLDIASDSPPSDSVNHSLSFISDGNVLALHRLLWNNQERIGQYLSSN</sequence>
<dbReference type="CDD" id="cd05130">
    <property type="entry name" value="RasGAP_Neurofibromin"/>
    <property type="match status" value="1"/>
</dbReference>
<dbReference type="InterPro" id="IPR016024">
    <property type="entry name" value="ARM-type_fold"/>
</dbReference>
<dbReference type="EMBL" id="JANIIK010000114">
    <property type="protein sequence ID" value="KAJ3590418.1"/>
    <property type="molecule type" value="Genomic_DNA"/>
</dbReference>
<dbReference type="InterPro" id="IPR008936">
    <property type="entry name" value="Rho_GTPase_activation_prot"/>
</dbReference>
<organism evidence="4 5">
    <name type="scientific">Muraenolepis orangiensis</name>
    <name type="common">Patagonian moray cod</name>
    <dbReference type="NCBI Taxonomy" id="630683"/>
    <lineage>
        <taxon>Eukaryota</taxon>
        <taxon>Metazoa</taxon>
        <taxon>Chordata</taxon>
        <taxon>Craniata</taxon>
        <taxon>Vertebrata</taxon>
        <taxon>Euteleostomi</taxon>
        <taxon>Actinopterygii</taxon>
        <taxon>Neopterygii</taxon>
        <taxon>Teleostei</taxon>
        <taxon>Neoteleostei</taxon>
        <taxon>Acanthomorphata</taxon>
        <taxon>Zeiogadaria</taxon>
        <taxon>Gadariae</taxon>
        <taxon>Gadiformes</taxon>
        <taxon>Muraenolepidoidei</taxon>
        <taxon>Muraenolepididae</taxon>
        <taxon>Muraenolepis</taxon>
    </lineage>
</organism>
<dbReference type="Gene3D" id="1.10.506.10">
    <property type="entry name" value="GTPase Activation - p120gap, domain 1"/>
    <property type="match status" value="2"/>
</dbReference>
<keyword evidence="5" id="KW-1185">Reference proteome</keyword>
<evidence type="ECO:0000256" key="1">
    <source>
        <dbReference type="ARBA" id="ARBA00022468"/>
    </source>
</evidence>
<dbReference type="PANTHER" id="PTHR10194:SF142">
    <property type="entry name" value="NEUROFIBROMIN"/>
    <property type="match status" value="1"/>
</dbReference>
<dbReference type="InterPro" id="IPR039360">
    <property type="entry name" value="Ras_GTPase"/>
</dbReference>
<evidence type="ECO:0000256" key="2">
    <source>
        <dbReference type="ARBA" id="ARBA00022553"/>
    </source>
</evidence>
<dbReference type="SMART" id="SM00323">
    <property type="entry name" value="RasGAP"/>
    <property type="match status" value="1"/>
</dbReference>
<dbReference type="FunFam" id="1.10.506.10:FF:000017">
    <property type="entry name" value="Neurofibromin 1"/>
    <property type="match status" value="1"/>
</dbReference>
<reference evidence="4" key="1">
    <citation type="submission" date="2022-07" db="EMBL/GenBank/DDBJ databases">
        <title>Chromosome-level genome of Muraenolepis orangiensis.</title>
        <authorList>
            <person name="Kim J."/>
        </authorList>
    </citation>
    <scope>NUCLEOTIDE SEQUENCE</scope>
    <source>
        <strain evidence="4">KU_S4_2022</strain>
        <tissue evidence="4">Muscle</tissue>
    </source>
</reference>
<dbReference type="OrthoDB" id="28245at2759"/>
<proteinExistence type="predicted"/>
<dbReference type="PROSITE" id="PS50018">
    <property type="entry name" value="RAS_GTPASE_ACTIV_2"/>
    <property type="match status" value="1"/>
</dbReference>
<dbReference type="FunFam" id="1.10.506.10:FF:000016">
    <property type="entry name" value="Neurofibromin 1"/>
    <property type="match status" value="1"/>
</dbReference>
<dbReference type="FunFam" id="1.10.506.10:FF:000023">
    <property type="entry name" value="Neurofibromin isoform 1"/>
    <property type="match status" value="1"/>
</dbReference>
<gene>
    <name evidence="4" type="ORF">NHX12_008369</name>
</gene>
<evidence type="ECO:0000313" key="5">
    <source>
        <dbReference type="Proteomes" id="UP001148018"/>
    </source>
</evidence>
<evidence type="ECO:0000313" key="4">
    <source>
        <dbReference type="EMBL" id="KAJ3590418.1"/>
    </source>
</evidence>
<dbReference type="PROSITE" id="PS00509">
    <property type="entry name" value="RAS_GTPASE_ACTIV_1"/>
    <property type="match status" value="1"/>
</dbReference>
<keyword evidence="2" id="KW-0597">Phosphoprotein</keyword>
<dbReference type="SUPFAM" id="SSF48371">
    <property type="entry name" value="ARM repeat"/>
    <property type="match status" value="1"/>
</dbReference>
<dbReference type="GO" id="GO:0005096">
    <property type="term" value="F:GTPase activator activity"/>
    <property type="evidence" value="ECO:0007669"/>
    <property type="project" value="UniProtKB-KW"/>
</dbReference>
<dbReference type="PANTHER" id="PTHR10194">
    <property type="entry name" value="RAS GTPASE-ACTIVATING PROTEINS"/>
    <property type="match status" value="1"/>
</dbReference>
<comment type="caution">
    <text evidence="4">The sequence shown here is derived from an EMBL/GenBank/DDBJ whole genome shotgun (WGS) entry which is preliminary data.</text>
</comment>